<dbReference type="GO" id="GO:0055080">
    <property type="term" value="P:monoatomic cation homeostasis"/>
    <property type="evidence" value="ECO:0007669"/>
    <property type="project" value="TreeGrafter"/>
</dbReference>
<keyword evidence="2" id="KW-0732">Signal</keyword>
<dbReference type="PANTHER" id="PTHR31781">
    <property type="entry name" value="UNC80"/>
    <property type="match status" value="1"/>
</dbReference>
<reference evidence="3" key="1">
    <citation type="submission" date="2025-08" db="UniProtKB">
        <authorList>
            <consortium name="Ensembl"/>
        </authorList>
    </citation>
    <scope>IDENTIFICATION</scope>
</reference>
<evidence type="ECO:0000313" key="4">
    <source>
        <dbReference type="Proteomes" id="UP000694388"/>
    </source>
</evidence>
<dbReference type="GeneTree" id="ENSGT00640000091496"/>
<dbReference type="AlphaFoldDB" id="A0A8C4R3Z6"/>
<organism evidence="3 4">
    <name type="scientific">Eptatretus burgeri</name>
    <name type="common">Inshore hagfish</name>
    <dbReference type="NCBI Taxonomy" id="7764"/>
    <lineage>
        <taxon>Eukaryota</taxon>
        <taxon>Metazoa</taxon>
        <taxon>Chordata</taxon>
        <taxon>Craniata</taxon>
        <taxon>Vertebrata</taxon>
        <taxon>Cyclostomata</taxon>
        <taxon>Myxini</taxon>
        <taxon>Myxiniformes</taxon>
        <taxon>Myxinidae</taxon>
        <taxon>Eptatretinae</taxon>
        <taxon>Eptatretus</taxon>
    </lineage>
</organism>
<name>A0A8C4R3Z6_EPTBU</name>
<feature type="chain" id="PRO_5034919411" evidence="2">
    <location>
        <begin position="18"/>
        <end position="306"/>
    </location>
</feature>
<feature type="region of interest" description="Disordered" evidence="1">
    <location>
        <begin position="210"/>
        <end position="244"/>
    </location>
</feature>
<dbReference type="GO" id="GO:0030424">
    <property type="term" value="C:axon"/>
    <property type="evidence" value="ECO:0007669"/>
    <property type="project" value="TreeGrafter"/>
</dbReference>
<evidence type="ECO:0000256" key="2">
    <source>
        <dbReference type="SAM" id="SignalP"/>
    </source>
</evidence>
<dbReference type="GO" id="GO:0034703">
    <property type="term" value="C:cation channel complex"/>
    <property type="evidence" value="ECO:0007669"/>
    <property type="project" value="TreeGrafter"/>
</dbReference>
<feature type="compositionally biased region" description="Low complexity" evidence="1">
    <location>
        <begin position="210"/>
        <end position="232"/>
    </location>
</feature>
<keyword evidence="4" id="KW-1185">Reference proteome</keyword>
<proteinExistence type="predicted"/>
<evidence type="ECO:0000313" key="3">
    <source>
        <dbReference type="Ensembl" id="ENSEBUP00000024843.1"/>
    </source>
</evidence>
<dbReference type="Ensembl" id="ENSEBUT00000025419.1">
    <property type="protein sequence ID" value="ENSEBUP00000024843.1"/>
    <property type="gene ID" value="ENSEBUG00000015334.1"/>
</dbReference>
<evidence type="ECO:0000256" key="1">
    <source>
        <dbReference type="SAM" id="MobiDB-lite"/>
    </source>
</evidence>
<dbReference type="PANTHER" id="PTHR31781:SF1">
    <property type="entry name" value="PROTEIN UNC-80 HOMOLOG"/>
    <property type="match status" value="1"/>
</dbReference>
<dbReference type="Proteomes" id="UP000694388">
    <property type="component" value="Unplaced"/>
</dbReference>
<protein>
    <submittedName>
        <fullName evidence="3">Uncharacterized protein</fullName>
    </submittedName>
</protein>
<dbReference type="GO" id="GO:0005261">
    <property type="term" value="F:monoatomic cation channel activity"/>
    <property type="evidence" value="ECO:0007669"/>
    <property type="project" value="TreeGrafter"/>
</dbReference>
<reference evidence="3" key="2">
    <citation type="submission" date="2025-09" db="UniProtKB">
        <authorList>
            <consortium name="Ensembl"/>
        </authorList>
    </citation>
    <scope>IDENTIFICATION</scope>
</reference>
<accession>A0A8C4R3Z6</accession>
<sequence>MLMLLIRIIKSLGCAYGCGEGHRGLSGDRLRSLAYDCLDRLYKLDKFSFKNTFRCYVRKDSLNNVVDFLHALLGFCMETMSDSKAGFGNDFVSGEERPMHCMESIVVGCTFKQLITRCASATHELHSSDNLGLFCDIRQCIQFIKETHGNIFRRVALSGLLDSTNCVMPGKKSDPGPDHRAGINRGEEIHGGIFGRKEFWRKVFKSQSANSESSSQSEQDTSECTTAHSGTTTDRRSRGRSRRATLRRKLKLPLGNWLKRGSLSGISDPREDLLDVASIDRLSFIRQSAKVGLRSAHKPTKDAGLY</sequence>
<feature type="signal peptide" evidence="2">
    <location>
        <begin position="1"/>
        <end position="17"/>
    </location>
</feature>